<dbReference type="EMBL" id="JACAZE010000001">
    <property type="protein sequence ID" value="KAF7323226.1"/>
    <property type="molecule type" value="Genomic_DNA"/>
</dbReference>
<accession>A0A8H6TTV3</accession>
<dbReference type="Proteomes" id="UP000613580">
    <property type="component" value="Unassembled WGS sequence"/>
</dbReference>
<comment type="caution">
    <text evidence="3">The sequence shown here is derived from an EMBL/GenBank/DDBJ whole genome shotgun (WGS) entry which is preliminary data.</text>
</comment>
<dbReference type="InterPro" id="IPR001810">
    <property type="entry name" value="F-box_dom"/>
</dbReference>
<dbReference type="AlphaFoldDB" id="A0A8H6TTV3"/>
<keyword evidence="1" id="KW-0479">Metal-binding</keyword>
<evidence type="ECO:0000313" key="4">
    <source>
        <dbReference type="Proteomes" id="UP000613580"/>
    </source>
</evidence>
<keyword evidence="1" id="KW-0862">Zinc</keyword>
<dbReference type="SMART" id="SM00256">
    <property type="entry name" value="FBOX"/>
    <property type="match status" value="1"/>
</dbReference>
<dbReference type="Gene3D" id="1.20.1280.50">
    <property type="match status" value="1"/>
</dbReference>
<dbReference type="PROSITE" id="PS50157">
    <property type="entry name" value="ZINC_FINGER_C2H2_2"/>
    <property type="match status" value="1"/>
</dbReference>
<proteinExistence type="predicted"/>
<name>A0A8H6TTV3_MYCCL</name>
<keyword evidence="4" id="KW-1185">Reference proteome</keyword>
<organism evidence="3 4">
    <name type="scientific">Mycena chlorophos</name>
    <name type="common">Agaric fungus</name>
    <name type="synonym">Agaricus chlorophos</name>
    <dbReference type="NCBI Taxonomy" id="658473"/>
    <lineage>
        <taxon>Eukaryota</taxon>
        <taxon>Fungi</taxon>
        <taxon>Dikarya</taxon>
        <taxon>Basidiomycota</taxon>
        <taxon>Agaricomycotina</taxon>
        <taxon>Agaricomycetes</taxon>
        <taxon>Agaricomycetidae</taxon>
        <taxon>Agaricales</taxon>
        <taxon>Marasmiineae</taxon>
        <taxon>Mycenaceae</taxon>
        <taxon>Mycena</taxon>
    </lineage>
</organism>
<dbReference type="InterPro" id="IPR036047">
    <property type="entry name" value="F-box-like_dom_sf"/>
</dbReference>
<protein>
    <submittedName>
        <fullName evidence="3">C2H2-type domain-containing protein</fullName>
    </submittedName>
</protein>
<keyword evidence="1" id="KW-0863">Zinc-finger</keyword>
<dbReference type="Pfam" id="PF00646">
    <property type="entry name" value="F-box"/>
    <property type="match status" value="1"/>
</dbReference>
<sequence length="396" mass="45051">MSTSLPPAFMPRRRPTQSASSLPLVFPESFPLDVLLEIATHCHPMDLAQLECTSRLIRQLISKNPSLWDSACDNLARGTCPPMPAYPLADIKRDGSLLSYGPGAYARWIFCGGLCSSCKKPTSRAIFDFVFNLRACSRKCEDELIKCIPAADWPNLHQKESWGTWLLRKLRPYSLPTEPYFDFNGRQVVAAKAEHRAMVNRSANEDNSALLLDFRTELSMRAKARPALQKNAEELQRWWTGYTVAKSETCRTNYAFLVEMARSKHLSMKKMMRTKTLITVFGSFNRDLEPLTDHVWNHYCADILAELKPKTPEDAKPLLVNEQFRCEYCPRSFTPEAMLDHLVAMHKDQNPDAFASKPARMVDRTHCRQCVHSNRVYTEQGLRAHILAKHTAAGTT</sequence>
<reference evidence="3" key="1">
    <citation type="submission" date="2020-05" db="EMBL/GenBank/DDBJ databases">
        <title>Mycena genomes resolve the evolution of fungal bioluminescence.</title>
        <authorList>
            <person name="Tsai I.J."/>
        </authorList>
    </citation>
    <scope>NUCLEOTIDE SEQUENCE</scope>
    <source>
        <strain evidence="3">110903Hualien_Pintung</strain>
    </source>
</reference>
<dbReference type="InterPro" id="IPR013087">
    <property type="entry name" value="Znf_C2H2_type"/>
</dbReference>
<evidence type="ECO:0000313" key="3">
    <source>
        <dbReference type="EMBL" id="KAF7323226.1"/>
    </source>
</evidence>
<gene>
    <name evidence="3" type="ORF">HMN09_00103300</name>
</gene>
<feature type="domain" description="C2H2-type" evidence="2">
    <location>
        <begin position="324"/>
        <end position="351"/>
    </location>
</feature>
<evidence type="ECO:0000259" key="2">
    <source>
        <dbReference type="PROSITE" id="PS50157"/>
    </source>
</evidence>
<dbReference type="OrthoDB" id="3038019at2759"/>
<dbReference type="SUPFAM" id="SSF81383">
    <property type="entry name" value="F-box domain"/>
    <property type="match status" value="1"/>
</dbReference>
<evidence type="ECO:0000256" key="1">
    <source>
        <dbReference type="PROSITE-ProRule" id="PRU00042"/>
    </source>
</evidence>
<dbReference type="GO" id="GO:0008270">
    <property type="term" value="F:zinc ion binding"/>
    <property type="evidence" value="ECO:0007669"/>
    <property type="project" value="UniProtKB-KW"/>
</dbReference>